<dbReference type="Proteomes" id="UP000653644">
    <property type="component" value="Unassembled WGS sequence"/>
</dbReference>
<gene>
    <name evidence="1" type="ORF">GCM10010345_18780</name>
</gene>
<evidence type="ECO:0000313" key="1">
    <source>
        <dbReference type="EMBL" id="GHA14472.1"/>
    </source>
</evidence>
<reference evidence="2" key="1">
    <citation type="journal article" date="2019" name="Int. J. Syst. Evol. Microbiol.">
        <title>The Global Catalogue of Microorganisms (GCM) 10K type strain sequencing project: providing services to taxonomists for standard genome sequencing and annotation.</title>
        <authorList>
            <consortium name="The Broad Institute Genomics Platform"/>
            <consortium name="The Broad Institute Genome Sequencing Center for Infectious Disease"/>
            <person name="Wu L."/>
            <person name="Ma J."/>
        </authorList>
    </citation>
    <scope>NUCLEOTIDE SEQUENCE [LARGE SCALE GENOMIC DNA]</scope>
    <source>
        <strain evidence="2">JCM 4733</strain>
    </source>
</reference>
<proteinExistence type="predicted"/>
<accession>A0ABQ3CML9</accession>
<dbReference type="EMBL" id="BMVN01000005">
    <property type="protein sequence ID" value="GHA14472.1"/>
    <property type="molecule type" value="Genomic_DNA"/>
</dbReference>
<protein>
    <submittedName>
        <fullName evidence="1">Uncharacterized protein</fullName>
    </submittedName>
</protein>
<evidence type="ECO:0000313" key="2">
    <source>
        <dbReference type="Proteomes" id="UP000653644"/>
    </source>
</evidence>
<name>A0ABQ3CML9_9ACTN</name>
<organism evidence="1 2">
    <name type="scientific">Streptomyces canarius</name>
    <dbReference type="NCBI Taxonomy" id="285453"/>
    <lineage>
        <taxon>Bacteria</taxon>
        <taxon>Bacillati</taxon>
        <taxon>Actinomycetota</taxon>
        <taxon>Actinomycetes</taxon>
        <taxon>Kitasatosporales</taxon>
        <taxon>Streptomycetaceae</taxon>
        <taxon>Streptomyces</taxon>
    </lineage>
</organism>
<keyword evidence="2" id="KW-1185">Reference proteome</keyword>
<comment type="caution">
    <text evidence="1">The sequence shown here is derived from an EMBL/GenBank/DDBJ whole genome shotgun (WGS) entry which is preliminary data.</text>
</comment>
<sequence length="72" mass="7277">MKCVVTLSGNESRISKNAITLANAPPAKGAATKAMRRASPGGVVRVVNMNVSPLCDSDQAPDLVLPGQGGGM</sequence>